<sequence>MQPAGALKAEPFRLLISPTWWLIYSSRSNASQNLTYRCPYNRQLPSESARNKGARRSPNLPEAETSSYLTRPPPLPNPHLGARRSNKSMEVERPPPSPGAKDKTYFLPFVQDKNKTAPPLRRNTLILERIARRSKPFHSSLPSPNPKPRARVDDSVDTVHLGLKPHRQIPLQQTPPRCVSIFWTFPTEHKLKEAAHARVTTRGSISGTNTTLSRLPHNQLSLVFELSKLSGYPQDRRNPIHLLKTKCPGFVVVLASTYNTKDDKPDISAAAGSALLPKRSAIKYYLVTAPWGRAHCVQPLAWVVVVIRSDAALKKKAGRSQARFIKSRWSIQYKLDASTP</sequence>
<dbReference type="EMBL" id="MPDP01000323">
    <property type="protein sequence ID" value="KAK1445426.1"/>
    <property type="molecule type" value="Genomic_DNA"/>
</dbReference>
<comment type="caution">
    <text evidence="2">The sequence shown here is derived from an EMBL/GenBank/DDBJ whole genome shotgun (WGS) entry which is preliminary data.</text>
</comment>
<evidence type="ECO:0000313" key="2">
    <source>
        <dbReference type="EMBL" id="KAK1445426.1"/>
    </source>
</evidence>
<proteinExistence type="predicted"/>
<keyword evidence="3" id="KW-1185">Reference proteome</keyword>
<organism evidence="2 3">
    <name type="scientific">Colletotrichum cuscutae</name>
    <dbReference type="NCBI Taxonomy" id="1209917"/>
    <lineage>
        <taxon>Eukaryota</taxon>
        <taxon>Fungi</taxon>
        <taxon>Dikarya</taxon>
        <taxon>Ascomycota</taxon>
        <taxon>Pezizomycotina</taxon>
        <taxon>Sordariomycetes</taxon>
        <taxon>Hypocreomycetidae</taxon>
        <taxon>Glomerellales</taxon>
        <taxon>Glomerellaceae</taxon>
        <taxon>Colletotrichum</taxon>
        <taxon>Colletotrichum acutatum species complex</taxon>
    </lineage>
</organism>
<reference evidence="2" key="1">
    <citation type="submission" date="2016-11" db="EMBL/GenBank/DDBJ databases">
        <title>The genome sequence of Colletotrichum cuscutae.</title>
        <authorList>
            <person name="Baroncelli R."/>
        </authorList>
    </citation>
    <scope>NUCLEOTIDE SEQUENCE</scope>
    <source>
        <strain evidence="2">IMI 304802</strain>
    </source>
</reference>
<protein>
    <submittedName>
        <fullName evidence="2">Uncharacterized protein</fullName>
    </submittedName>
</protein>
<feature type="region of interest" description="Disordered" evidence="1">
    <location>
        <begin position="44"/>
        <end position="104"/>
    </location>
</feature>
<accession>A0AAI9XEK8</accession>
<name>A0AAI9XEK8_9PEZI</name>
<dbReference type="AlphaFoldDB" id="A0AAI9XEK8"/>
<evidence type="ECO:0000256" key="1">
    <source>
        <dbReference type="SAM" id="MobiDB-lite"/>
    </source>
</evidence>
<gene>
    <name evidence="2" type="ORF">CCUS01_12594</name>
</gene>
<evidence type="ECO:0000313" key="3">
    <source>
        <dbReference type="Proteomes" id="UP001239213"/>
    </source>
</evidence>
<dbReference type="Proteomes" id="UP001239213">
    <property type="component" value="Unassembled WGS sequence"/>
</dbReference>